<sequence>MVFEFVGHRHFKVVHTMREYLFLPAGDADPPVVLSSATPYAHKSIMRSNPPLNSIPKSLINGAT</sequence>
<accession>A0A9K3P115</accession>
<dbReference type="EMBL" id="MNCJ02000317">
    <property type="protein sequence ID" value="KAF5820084.1"/>
    <property type="molecule type" value="Genomic_DNA"/>
</dbReference>
<name>A0A9K3P115_HELAN</name>
<protein>
    <submittedName>
        <fullName evidence="1">Uncharacterized protein</fullName>
    </submittedName>
</protein>
<reference evidence="1" key="2">
    <citation type="submission" date="2020-06" db="EMBL/GenBank/DDBJ databases">
        <title>Helianthus annuus Genome sequencing and assembly Release 2.</title>
        <authorList>
            <person name="Gouzy J."/>
            <person name="Langlade N."/>
            <person name="Munos S."/>
        </authorList>
    </citation>
    <scope>NUCLEOTIDE SEQUENCE</scope>
    <source>
        <tissue evidence="1">Leaves</tissue>
    </source>
</reference>
<proteinExistence type="predicted"/>
<evidence type="ECO:0000313" key="1">
    <source>
        <dbReference type="EMBL" id="KAF5820084.1"/>
    </source>
</evidence>
<dbReference type="AlphaFoldDB" id="A0A9K3P115"/>
<organism evidence="1 2">
    <name type="scientific">Helianthus annuus</name>
    <name type="common">Common sunflower</name>
    <dbReference type="NCBI Taxonomy" id="4232"/>
    <lineage>
        <taxon>Eukaryota</taxon>
        <taxon>Viridiplantae</taxon>
        <taxon>Streptophyta</taxon>
        <taxon>Embryophyta</taxon>
        <taxon>Tracheophyta</taxon>
        <taxon>Spermatophyta</taxon>
        <taxon>Magnoliopsida</taxon>
        <taxon>eudicotyledons</taxon>
        <taxon>Gunneridae</taxon>
        <taxon>Pentapetalae</taxon>
        <taxon>asterids</taxon>
        <taxon>campanulids</taxon>
        <taxon>Asterales</taxon>
        <taxon>Asteraceae</taxon>
        <taxon>Asteroideae</taxon>
        <taxon>Heliantheae alliance</taxon>
        <taxon>Heliantheae</taxon>
        <taxon>Helianthus</taxon>
    </lineage>
</organism>
<dbReference type="Proteomes" id="UP000215914">
    <property type="component" value="Unassembled WGS sequence"/>
</dbReference>
<gene>
    <name evidence="1" type="ORF">HanXRQr2_Chr02g0084851</name>
</gene>
<dbReference type="Gramene" id="mRNA:HanXRQr2_Chr02g0084851">
    <property type="protein sequence ID" value="mRNA:HanXRQr2_Chr02g0084851"/>
    <property type="gene ID" value="HanXRQr2_Chr02g0084851"/>
</dbReference>
<keyword evidence="2" id="KW-1185">Reference proteome</keyword>
<reference evidence="1" key="1">
    <citation type="journal article" date="2017" name="Nature">
        <title>The sunflower genome provides insights into oil metabolism, flowering and Asterid evolution.</title>
        <authorList>
            <person name="Badouin H."/>
            <person name="Gouzy J."/>
            <person name="Grassa C.J."/>
            <person name="Murat F."/>
            <person name="Staton S.E."/>
            <person name="Cottret L."/>
            <person name="Lelandais-Briere C."/>
            <person name="Owens G.L."/>
            <person name="Carrere S."/>
            <person name="Mayjonade B."/>
            <person name="Legrand L."/>
            <person name="Gill N."/>
            <person name="Kane N.C."/>
            <person name="Bowers J.E."/>
            <person name="Hubner S."/>
            <person name="Bellec A."/>
            <person name="Berard A."/>
            <person name="Berges H."/>
            <person name="Blanchet N."/>
            <person name="Boniface M.C."/>
            <person name="Brunel D."/>
            <person name="Catrice O."/>
            <person name="Chaidir N."/>
            <person name="Claudel C."/>
            <person name="Donnadieu C."/>
            <person name="Faraut T."/>
            <person name="Fievet G."/>
            <person name="Helmstetter N."/>
            <person name="King M."/>
            <person name="Knapp S.J."/>
            <person name="Lai Z."/>
            <person name="Le Paslier M.C."/>
            <person name="Lippi Y."/>
            <person name="Lorenzon L."/>
            <person name="Mandel J.R."/>
            <person name="Marage G."/>
            <person name="Marchand G."/>
            <person name="Marquand E."/>
            <person name="Bret-Mestries E."/>
            <person name="Morien E."/>
            <person name="Nambeesan S."/>
            <person name="Nguyen T."/>
            <person name="Pegot-Espagnet P."/>
            <person name="Pouilly N."/>
            <person name="Raftis F."/>
            <person name="Sallet E."/>
            <person name="Schiex T."/>
            <person name="Thomas J."/>
            <person name="Vandecasteele C."/>
            <person name="Vares D."/>
            <person name="Vear F."/>
            <person name="Vautrin S."/>
            <person name="Crespi M."/>
            <person name="Mangin B."/>
            <person name="Burke J.M."/>
            <person name="Salse J."/>
            <person name="Munos S."/>
            <person name="Vincourt P."/>
            <person name="Rieseberg L.H."/>
            <person name="Langlade N.B."/>
        </authorList>
    </citation>
    <scope>NUCLEOTIDE SEQUENCE</scope>
    <source>
        <tissue evidence="1">Leaves</tissue>
    </source>
</reference>
<comment type="caution">
    <text evidence="1">The sequence shown here is derived from an EMBL/GenBank/DDBJ whole genome shotgun (WGS) entry which is preliminary data.</text>
</comment>
<evidence type="ECO:0000313" key="2">
    <source>
        <dbReference type="Proteomes" id="UP000215914"/>
    </source>
</evidence>